<feature type="domain" description="Amine oxidase" evidence="1">
    <location>
        <begin position="11"/>
        <end position="267"/>
    </location>
</feature>
<dbReference type="PRINTS" id="PR00419">
    <property type="entry name" value="ADXRDTASE"/>
</dbReference>
<dbReference type="PANTHER" id="PTHR42923">
    <property type="entry name" value="PROTOPORPHYRINOGEN OXIDASE"/>
    <property type="match status" value="1"/>
</dbReference>
<dbReference type="STRING" id="56107.Cylst_6232"/>
<gene>
    <name evidence="2" type="ORF">Cylst_6232</name>
</gene>
<dbReference type="eggNOG" id="COG2907">
    <property type="taxonomic scope" value="Bacteria"/>
</dbReference>
<keyword evidence="3" id="KW-1185">Reference proteome</keyword>
<dbReference type="InterPro" id="IPR002937">
    <property type="entry name" value="Amino_oxidase"/>
</dbReference>
<dbReference type="EMBL" id="CP003642">
    <property type="protein sequence ID" value="AFZ28192.1"/>
    <property type="molecule type" value="Genomic_DNA"/>
</dbReference>
<dbReference type="KEGG" id="csg:Cylst_6232"/>
<dbReference type="Gene3D" id="3.90.660.20">
    <property type="entry name" value="Protoporphyrinogen oxidase, mitochondrial, domain 2"/>
    <property type="match status" value="1"/>
</dbReference>
<protein>
    <submittedName>
        <fullName evidence="2">Putative NAD/FAD-binding protein</fullName>
    </submittedName>
</protein>
<dbReference type="AlphaFoldDB" id="K9X953"/>
<dbReference type="Pfam" id="PF01593">
    <property type="entry name" value="Amino_oxidase"/>
    <property type="match status" value="1"/>
</dbReference>
<evidence type="ECO:0000259" key="1">
    <source>
        <dbReference type="Pfam" id="PF01593"/>
    </source>
</evidence>
<dbReference type="InterPro" id="IPR036188">
    <property type="entry name" value="FAD/NAD-bd_sf"/>
</dbReference>
<sequence>MKIAIIGGGASGMVTAYLLKKNGHHVTIFEKQPILGGHIRTLNKNVKPNKSDCDQFLEGGVLEFPLNFYNFLKLMKDLEVELEPVDVGSAVFLQDGRHIFSGLMIENNFTGLQRVIEYLKLNTLYLSSAALWIKTHIPPTQNLYNQPISQYLKRQSIRNNWLKLLTMYCYSIPFELIDNVPTELVIPALRDYIFVNWVRIKGGVYSYIEKIQERFQGEILLNVDVAEIYRQSDSVKITLADGVKYLFDKVVFATPPDQVMQLLSDPTKDEIKRFSAWKKNQAKTVMHTDTSMYARHGIKEYSEFDFFQTANGWGYNAYLNRLCGISLSPQYSLAFNLDDLIAKDKIIHIQEHHTPLYTVESFRYRNEVINTNGENNTYHAGAYLGDGLHEGAITSAFRVAQLIG</sequence>
<evidence type="ECO:0000313" key="2">
    <source>
        <dbReference type="EMBL" id="AFZ28192.1"/>
    </source>
</evidence>
<organism evidence="2 3">
    <name type="scientific">Cylindrospermum stagnale PCC 7417</name>
    <dbReference type="NCBI Taxonomy" id="56107"/>
    <lineage>
        <taxon>Bacteria</taxon>
        <taxon>Bacillati</taxon>
        <taxon>Cyanobacteriota</taxon>
        <taxon>Cyanophyceae</taxon>
        <taxon>Nostocales</taxon>
        <taxon>Nostocaceae</taxon>
        <taxon>Cylindrospermum</taxon>
    </lineage>
</organism>
<accession>K9X953</accession>
<dbReference type="Proteomes" id="UP000010475">
    <property type="component" value="Chromosome"/>
</dbReference>
<dbReference type="HOGENOM" id="CLU_674204_0_0_3"/>
<dbReference type="InterPro" id="IPR050464">
    <property type="entry name" value="Zeta_carotene_desat/Oxidored"/>
</dbReference>
<name>K9X953_9NOST</name>
<dbReference type="GO" id="GO:0016491">
    <property type="term" value="F:oxidoreductase activity"/>
    <property type="evidence" value="ECO:0007669"/>
    <property type="project" value="InterPro"/>
</dbReference>
<dbReference type="PATRIC" id="fig|56107.3.peg.6847"/>
<dbReference type="SUPFAM" id="SSF51905">
    <property type="entry name" value="FAD/NAD(P)-binding domain"/>
    <property type="match status" value="1"/>
</dbReference>
<dbReference type="OrthoDB" id="580878at2"/>
<evidence type="ECO:0000313" key="3">
    <source>
        <dbReference type="Proteomes" id="UP000010475"/>
    </source>
</evidence>
<dbReference type="Gene3D" id="3.50.50.60">
    <property type="entry name" value="FAD/NAD(P)-binding domain"/>
    <property type="match status" value="2"/>
</dbReference>
<dbReference type="PANTHER" id="PTHR42923:SF17">
    <property type="entry name" value="AMINE OXIDASE DOMAIN-CONTAINING PROTEIN"/>
    <property type="match status" value="1"/>
</dbReference>
<proteinExistence type="predicted"/>
<dbReference type="RefSeq" id="WP_015211423.1">
    <property type="nucleotide sequence ID" value="NC_019757.1"/>
</dbReference>
<reference evidence="2 3" key="1">
    <citation type="submission" date="2012-06" db="EMBL/GenBank/DDBJ databases">
        <title>Finished chromosome of genome of Cylindrospermum stagnale PCC 7417.</title>
        <authorList>
            <consortium name="US DOE Joint Genome Institute"/>
            <person name="Gugger M."/>
            <person name="Coursin T."/>
            <person name="Rippka R."/>
            <person name="Tandeau De Marsac N."/>
            <person name="Huntemann M."/>
            <person name="Wei C.-L."/>
            <person name="Han J."/>
            <person name="Detter J.C."/>
            <person name="Han C."/>
            <person name="Tapia R."/>
            <person name="Chen A."/>
            <person name="Kyrpides N."/>
            <person name="Mavromatis K."/>
            <person name="Markowitz V."/>
            <person name="Szeto E."/>
            <person name="Ivanova N."/>
            <person name="Pagani I."/>
            <person name="Pati A."/>
            <person name="Goodwin L."/>
            <person name="Nordberg H.P."/>
            <person name="Cantor M.N."/>
            <person name="Hua S.X."/>
            <person name="Woyke T."/>
            <person name="Kerfeld C.A."/>
        </authorList>
    </citation>
    <scope>NUCLEOTIDE SEQUENCE [LARGE SCALE GENOMIC DNA]</scope>
    <source>
        <strain evidence="2 3">PCC 7417</strain>
    </source>
</reference>